<dbReference type="PANTHER" id="PTHR22655:SF2">
    <property type="entry name" value="ATP-DEPENDENT RNA HELICASE TDRD12-RELATED"/>
    <property type="match status" value="1"/>
</dbReference>
<evidence type="ECO:0000313" key="10">
    <source>
        <dbReference type="Proteomes" id="UP001163046"/>
    </source>
</evidence>
<evidence type="ECO:0000313" key="9">
    <source>
        <dbReference type="EMBL" id="KAJ7374521.1"/>
    </source>
</evidence>
<evidence type="ECO:0000256" key="2">
    <source>
        <dbReference type="ARBA" id="ARBA00022737"/>
    </source>
</evidence>
<proteinExistence type="predicted"/>
<dbReference type="GO" id="GO:0003676">
    <property type="term" value="F:nucleic acid binding"/>
    <property type="evidence" value="ECO:0007669"/>
    <property type="project" value="InterPro"/>
</dbReference>
<dbReference type="GO" id="GO:0003724">
    <property type="term" value="F:RNA helicase activity"/>
    <property type="evidence" value="ECO:0007669"/>
    <property type="project" value="UniProtKB-EC"/>
</dbReference>
<organism evidence="9 10">
    <name type="scientific">Desmophyllum pertusum</name>
    <dbReference type="NCBI Taxonomy" id="174260"/>
    <lineage>
        <taxon>Eukaryota</taxon>
        <taxon>Metazoa</taxon>
        <taxon>Cnidaria</taxon>
        <taxon>Anthozoa</taxon>
        <taxon>Hexacorallia</taxon>
        <taxon>Scleractinia</taxon>
        <taxon>Caryophylliina</taxon>
        <taxon>Caryophylliidae</taxon>
        <taxon>Desmophyllum</taxon>
    </lineage>
</organism>
<dbReference type="Proteomes" id="UP001163046">
    <property type="component" value="Unassembled WGS sequence"/>
</dbReference>
<evidence type="ECO:0000256" key="7">
    <source>
        <dbReference type="ARBA" id="ARBA00047984"/>
    </source>
</evidence>
<keyword evidence="5" id="KW-0347">Helicase</keyword>
<dbReference type="InterPro" id="IPR027417">
    <property type="entry name" value="P-loop_NTPase"/>
</dbReference>
<dbReference type="EC" id="3.6.4.13" evidence="1"/>
<evidence type="ECO:0000256" key="6">
    <source>
        <dbReference type="ARBA" id="ARBA00022840"/>
    </source>
</evidence>
<evidence type="ECO:0000256" key="5">
    <source>
        <dbReference type="ARBA" id="ARBA00022806"/>
    </source>
</evidence>
<dbReference type="InterPro" id="IPR011545">
    <property type="entry name" value="DEAD/DEAH_box_helicase_dom"/>
</dbReference>
<gene>
    <name evidence="9" type="primary">TDRD12_2</name>
    <name evidence="9" type="ORF">OS493_004859</name>
</gene>
<sequence length="127" mass="14359">MLAYLVPIIYQLVEERQLYADLPKSANGPQLLVLAPTWVTVVSIYKQCRYILERQRNIRVQPIFAAGAEENQVLPVVNGCEILIATPSCFPSDAQERATSPLTDCATLFFTTLISWWRTSLQSLKRS</sequence>
<comment type="caution">
    <text evidence="9">The sequence shown here is derived from an EMBL/GenBank/DDBJ whole genome shotgun (WGS) entry which is preliminary data.</text>
</comment>
<evidence type="ECO:0000256" key="4">
    <source>
        <dbReference type="ARBA" id="ARBA00022801"/>
    </source>
</evidence>
<dbReference type="AlphaFoldDB" id="A0A9W9Z3I0"/>
<dbReference type="OrthoDB" id="6506958at2759"/>
<keyword evidence="6" id="KW-0067">ATP-binding</keyword>
<reference evidence="9" key="1">
    <citation type="submission" date="2023-01" db="EMBL/GenBank/DDBJ databases">
        <title>Genome assembly of the deep-sea coral Lophelia pertusa.</title>
        <authorList>
            <person name="Herrera S."/>
            <person name="Cordes E."/>
        </authorList>
    </citation>
    <scope>NUCLEOTIDE SEQUENCE</scope>
    <source>
        <strain evidence="9">USNM1676648</strain>
        <tissue evidence="9">Polyp</tissue>
    </source>
</reference>
<accession>A0A9W9Z3I0</accession>
<dbReference type="Gene3D" id="3.40.50.300">
    <property type="entry name" value="P-loop containing nucleotide triphosphate hydrolases"/>
    <property type="match status" value="1"/>
</dbReference>
<dbReference type="GO" id="GO:0005524">
    <property type="term" value="F:ATP binding"/>
    <property type="evidence" value="ECO:0007669"/>
    <property type="project" value="UniProtKB-KW"/>
</dbReference>
<evidence type="ECO:0000256" key="1">
    <source>
        <dbReference type="ARBA" id="ARBA00012552"/>
    </source>
</evidence>
<keyword evidence="4 9" id="KW-0378">Hydrolase</keyword>
<keyword evidence="10" id="KW-1185">Reference proteome</keyword>
<evidence type="ECO:0000259" key="8">
    <source>
        <dbReference type="Pfam" id="PF00270"/>
    </source>
</evidence>
<dbReference type="GO" id="GO:0042078">
    <property type="term" value="P:germ-line stem cell division"/>
    <property type="evidence" value="ECO:0007669"/>
    <property type="project" value="TreeGrafter"/>
</dbReference>
<name>A0A9W9Z3I0_9CNID</name>
<dbReference type="GO" id="GO:0016787">
    <property type="term" value="F:hydrolase activity"/>
    <property type="evidence" value="ECO:0007669"/>
    <property type="project" value="UniProtKB-KW"/>
</dbReference>
<dbReference type="SUPFAM" id="SSF52540">
    <property type="entry name" value="P-loop containing nucleoside triphosphate hydrolases"/>
    <property type="match status" value="1"/>
</dbReference>
<keyword evidence="3" id="KW-0547">Nucleotide-binding</keyword>
<keyword evidence="2" id="KW-0677">Repeat</keyword>
<dbReference type="Pfam" id="PF00270">
    <property type="entry name" value="DEAD"/>
    <property type="match status" value="1"/>
</dbReference>
<protein>
    <recommendedName>
        <fullName evidence="1">RNA helicase</fullName>
        <ecNumber evidence="1">3.6.4.13</ecNumber>
    </recommendedName>
</protein>
<evidence type="ECO:0000256" key="3">
    <source>
        <dbReference type="ARBA" id="ARBA00022741"/>
    </source>
</evidence>
<feature type="domain" description="DEAD/DEAH-box helicase" evidence="8">
    <location>
        <begin position="2"/>
        <end position="94"/>
    </location>
</feature>
<dbReference type="EMBL" id="MU826827">
    <property type="protein sequence ID" value="KAJ7374521.1"/>
    <property type="molecule type" value="Genomic_DNA"/>
</dbReference>
<dbReference type="PANTHER" id="PTHR22655">
    <property type="entry name" value="ATP-DEPENDENT RNA HELICASE TDRD12-RELATED"/>
    <property type="match status" value="1"/>
</dbReference>
<comment type="catalytic activity">
    <reaction evidence="7">
        <text>ATP + H2O = ADP + phosphate + H(+)</text>
        <dbReference type="Rhea" id="RHEA:13065"/>
        <dbReference type="ChEBI" id="CHEBI:15377"/>
        <dbReference type="ChEBI" id="CHEBI:15378"/>
        <dbReference type="ChEBI" id="CHEBI:30616"/>
        <dbReference type="ChEBI" id="CHEBI:43474"/>
        <dbReference type="ChEBI" id="CHEBI:456216"/>
        <dbReference type="EC" id="3.6.4.13"/>
    </reaction>
</comment>